<dbReference type="RefSeq" id="WP_234533581.1">
    <property type="nucleotide sequence ID" value="NZ_CAKMAB010000009.1"/>
</dbReference>
<reference evidence="1" key="1">
    <citation type="submission" date="2021-12" db="EMBL/GenBank/DDBJ databases">
        <authorList>
            <person name="Criscuolo A."/>
        </authorList>
    </citation>
    <scope>NUCLEOTIDE SEQUENCE</scope>
    <source>
        <strain evidence="1">CIP111894</strain>
    </source>
</reference>
<evidence type="ECO:0000313" key="2">
    <source>
        <dbReference type="Proteomes" id="UP000838749"/>
    </source>
</evidence>
<evidence type="ECO:0000313" key="1">
    <source>
        <dbReference type="EMBL" id="CAH1055956.1"/>
    </source>
</evidence>
<proteinExistence type="predicted"/>
<sequence>MAAEKTYRGWNIQYKRVRGTWEVTATKGAFCENAYGDDEEDAYIKVTSKVDVQEDFSKGNI</sequence>
<comment type="caution">
    <text evidence="1">The sequence shown here is derived from an EMBL/GenBank/DDBJ whole genome shotgun (WGS) entry which is preliminary data.</text>
</comment>
<keyword evidence="2" id="KW-1185">Reference proteome</keyword>
<accession>A0ABM9BC42</accession>
<gene>
    <name evidence="1" type="ORF">PAECIP111894_02109</name>
</gene>
<dbReference type="Proteomes" id="UP000838749">
    <property type="component" value="Unassembled WGS sequence"/>
</dbReference>
<organism evidence="1 2">
    <name type="scientific">Paenibacillus pseudetheri</name>
    <dbReference type="NCBI Taxonomy" id="2897682"/>
    <lineage>
        <taxon>Bacteria</taxon>
        <taxon>Bacillati</taxon>
        <taxon>Bacillota</taxon>
        <taxon>Bacilli</taxon>
        <taxon>Bacillales</taxon>
        <taxon>Paenibacillaceae</taxon>
        <taxon>Paenibacillus</taxon>
    </lineage>
</organism>
<dbReference type="EMBL" id="CAKMAB010000009">
    <property type="protein sequence ID" value="CAH1055956.1"/>
    <property type="molecule type" value="Genomic_DNA"/>
</dbReference>
<protein>
    <submittedName>
        <fullName evidence="1">Uncharacterized protein</fullName>
    </submittedName>
</protein>
<name>A0ABM9BC42_9BACL</name>